<dbReference type="EMBL" id="BKCJ011350435">
    <property type="protein sequence ID" value="GFD24182.1"/>
    <property type="molecule type" value="Genomic_DNA"/>
</dbReference>
<proteinExistence type="predicted"/>
<gene>
    <name evidence="1" type="ORF">Tci_896151</name>
</gene>
<protein>
    <submittedName>
        <fullName evidence="1">Uncharacterized protein</fullName>
    </submittedName>
</protein>
<feature type="non-terminal residue" evidence="1">
    <location>
        <position position="1"/>
    </location>
</feature>
<sequence>SIDQFRIVDSVHKSEDFHAFRSSLDIHAFKLVPPHKLFRGFPISLFDVVNFYRIFDAFFCWR</sequence>
<reference evidence="1" key="1">
    <citation type="journal article" date="2019" name="Sci. Rep.">
        <title>Draft genome of Tanacetum cinerariifolium, the natural source of mosquito coil.</title>
        <authorList>
            <person name="Yamashiro T."/>
            <person name="Shiraishi A."/>
            <person name="Satake H."/>
            <person name="Nakayama K."/>
        </authorList>
    </citation>
    <scope>NUCLEOTIDE SEQUENCE</scope>
</reference>
<evidence type="ECO:0000313" key="1">
    <source>
        <dbReference type="EMBL" id="GFD24182.1"/>
    </source>
</evidence>
<comment type="caution">
    <text evidence="1">The sequence shown here is derived from an EMBL/GenBank/DDBJ whole genome shotgun (WGS) entry which is preliminary data.</text>
</comment>
<name>A0A699ULZ8_TANCI</name>
<organism evidence="1">
    <name type="scientific">Tanacetum cinerariifolium</name>
    <name type="common">Dalmatian daisy</name>
    <name type="synonym">Chrysanthemum cinerariifolium</name>
    <dbReference type="NCBI Taxonomy" id="118510"/>
    <lineage>
        <taxon>Eukaryota</taxon>
        <taxon>Viridiplantae</taxon>
        <taxon>Streptophyta</taxon>
        <taxon>Embryophyta</taxon>
        <taxon>Tracheophyta</taxon>
        <taxon>Spermatophyta</taxon>
        <taxon>Magnoliopsida</taxon>
        <taxon>eudicotyledons</taxon>
        <taxon>Gunneridae</taxon>
        <taxon>Pentapetalae</taxon>
        <taxon>asterids</taxon>
        <taxon>campanulids</taxon>
        <taxon>Asterales</taxon>
        <taxon>Asteraceae</taxon>
        <taxon>Asteroideae</taxon>
        <taxon>Anthemideae</taxon>
        <taxon>Anthemidinae</taxon>
        <taxon>Tanacetum</taxon>
    </lineage>
</organism>
<accession>A0A699ULZ8</accession>
<dbReference type="AlphaFoldDB" id="A0A699ULZ8"/>